<dbReference type="InterPro" id="IPR036465">
    <property type="entry name" value="vWFA_dom_sf"/>
</dbReference>
<dbReference type="AlphaFoldDB" id="A0A974NS46"/>
<accession>A0A974NS46</accession>
<dbReference type="Pfam" id="PF13400">
    <property type="entry name" value="Tad"/>
    <property type="match status" value="1"/>
</dbReference>
<dbReference type="KEGG" id="sari:H5J25_09785"/>
<feature type="region of interest" description="Disordered" evidence="1">
    <location>
        <begin position="372"/>
        <end position="393"/>
    </location>
</feature>
<dbReference type="Proteomes" id="UP000595894">
    <property type="component" value="Chromosome"/>
</dbReference>
<sequence>MQRQTSHQPRTVFGRLRRDVRGNTLAMMAAFLIPLCGLAGSAVDMGRLYVTKVRLQQACDAGALAGRKFMADSDDTALDTNAITQARTFFANNFTSGFMGTPTFTATTNPYPFVPTKTSDNQVAGTASTAVPMTIMKMFGSPTIMLKVTCEARYDIADTDVMFVLDTTGSMACQPSQTSGCSATIGSYTRPDGTTGYYNQEVSGSKLSGLRSAVMNFYDTIAANVDPSTHVRYGFVTYTSTVNAGYALPAGSMVNDWTYNSRRIIGDANNGGATAQTKKPVTKAACDAAATGRSPATGYTTNGQATLVTTAYATSDSSCVITTQPLKPNWRYTKVSYDVSQYVTGATVTDPSKITGATSKWQGCIEERDTTPGVSTFDQDNLPADLDPDRLPTTNATRWRPMWPDVVYYRGNTTSVDYAGNSANPYGDSTSTSQFGQYTALGNYNNIAYGYVSCGKPVSRLTTMSRSEVSNYVNATDFKPQGGTYHDTGMIWGTRMIAPKGVFADDTAEWPGRNAPNRYIVFMTDGDMSPNEQIYGMYGIEYYDDRIANNTTNPSLTAYHNARFVAECQAAKSRNITVFVVGFGQTLTSQLTACASPGQAYYASDNASLTTAFQKIAKQVAMLRISQ</sequence>
<keyword evidence="2" id="KW-1133">Transmembrane helix</keyword>
<dbReference type="Gene3D" id="3.40.50.410">
    <property type="entry name" value="von Willebrand factor, type A domain"/>
    <property type="match status" value="2"/>
</dbReference>
<reference evidence="5" key="1">
    <citation type="submission" date="2020-09" db="EMBL/GenBank/DDBJ databases">
        <title>Sphingomonas sp., a new species isolated from pork steak.</title>
        <authorList>
            <person name="Heidler von Heilborn D."/>
        </authorList>
    </citation>
    <scope>NUCLEOTIDE SEQUENCE [LARGE SCALE GENOMIC DNA]</scope>
</reference>
<gene>
    <name evidence="4" type="ORF">H5J25_09785</name>
</gene>
<keyword evidence="2" id="KW-0472">Membrane</keyword>
<keyword evidence="2" id="KW-0812">Transmembrane</keyword>
<feature type="transmembrane region" description="Helical" evidence="2">
    <location>
        <begin position="25"/>
        <end position="43"/>
    </location>
</feature>
<keyword evidence="5" id="KW-1185">Reference proteome</keyword>
<evidence type="ECO:0000313" key="4">
    <source>
        <dbReference type="EMBL" id="QQV75899.1"/>
    </source>
</evidence>
<evidence type="ECO:0000259" key="3">
    <source>
        <dbReference type="Pfam" id="PF13400"/>
    </source>
</evidence>
<evidence type="ECO:0000313" key="5">
    <source>
        <dbReference type="Proteomes" id="UP000595894"/>
    </source>
</evidence>
<dbReference type="RefSeq" id="WP_202090536.1">
    <property type="nucleotide sequence ID" value="NZ_CP061035.1"/>
</dbReference>
<protein>
    <submittedName>
        <fullName evidence="4">Tad domain-containing protein</fullName>
    </submittedName>
</protein>
<name>A0A974NS46_9SPHN</name>
<proteinExistence type="predicted"/>
<dbReference type="EMBL" id="CP061035">
    <property type="protein sequence ID" value="QQV75899.1"/>
    <property type="molecule type" value="Genomic_DNA"/>
</dbReference>
<evidence type="ECO:0000256" key="2">
    <source>
        <dbReference type="SAM" id="Phobius"/>
    </source>
</evidence>
<organism evidence="4 5">
    <name type="scientific">Sphingomonas aliaeris</name>
    <dbReference type="NCBI Taxonomy" id="2759526"/>
    <lineage>
        <taxon>Bacteria</taxon>
        <taxon>Pseudomonadati</taxon>
        <taxon>Pseudomonadota</taxon>
        <taxon>Alphaproteobacteria</taxon>
        <taxon>Sphingomonadales</taxon>
        <taxon>Sphingomonadaceae</taxon>
        <taxon>Sphingomonas</taxon>
    </lineage>
</organism>
<feature type="domain" description="Putative Flp pilus-assembly TadG-like N-terminal" evidence="3">
    <location>
        <begin position="22"/>
        <end position="66"/>
    </location>
</feature>
<evidence type="ECO:0000256" key="1">
    <source>
        <dbReference type="SAM" id="MobiDB-lite"/>
    </source>
</evidence>
<dbReference type="InterPro" id="IPR028087">
    <property type="entry name" value="Tad_N"/>
</dbReference>
<dbReference type="SUPFAM" id="SSF53300">
    <property type="entry name" value="vWA-like"/>
    <property type="match status" value="1"/>
</dbReference>